<accession>A0A191ZUP1</accession>
<evidence type="ECO:0000256" key="3">
    <source>
        <dbReference type="ARBA" id="ARBA00023172"/>
    </source>
</evidence>
<name>A0A191ZUP1_9RALS</name>
<keyword evidence="5" id="KW-1185">Reference proteome</keyword>
<proteinExistence type="predicted"/>
<dbReference type="InterPro" id="IPR050090">
    <property type="entry name" value="Tyrosine_recombinase_XerCD"/>
</dbReference>
<dbReference type="PANTHER" id="PTHR30349:SF94">
    <property type="entry name" value="INTEGRASE_RECOMBINASE HI_1414-RELATED"/>
    <property type="match status" value="1"/>
</dbReference>
<dbReference type="InterPro" id="IPR011010">
    <property type="entry name" value="DNA_brk_join_enz"/>
</dbReference>
<keyword evidence="2" id="KW-0238">DNA-binding</keyword>
<dbReference type="SUPFAM" id="SSF56349">
    <property type="entry name" value="DNA breaking-rejoining enzymes"/>
    <property type="match status" value="1"/>
</dbReference>
<dbReference type="GO" id="GO:0006310">
    <property type="term" value="P:DNA recombination"/>
    <property type="evidence" value="ECO:0007669"/>
    <property type="project" value="UniProtKB-KW"/>
</dbReference>
<dbReference type="AlphaFoldDB" id="A0A191ZUP1"/>
<dbReference type="GO" id="GO:0015074">
    <property type="term" value="P:DNA integration"/>
    <property type="evidence" value="ECO:0007669"/>
    <property type="project" value="UniProtKB-KW"/>
</dbReference>
<dbReference type="PROSITE" id="PS51900">
    <property type="entry name" value="CB"/>
    <property type="match status" value="1"/>
</dbReference>
<organism evidence="4 5">
    <name type="scientific">Ralstonia insidiosa</name>
    <dbReference type="NCBI Taxonomy" id="190721"/>
    <lineage>
        <taxon>Bacteria</taxon>
        <taxon>Pseudomonadati</taxon>
        <taxon>Pseudomonadota</taxon>
        <taxon>Betaproteobacteria</taxon>
        <taxon>Burkholderiales</taxon>
        <taxon>Burkholderiaceae</taxon>
        <taxon>Ralstonia</taxon>
    </lineage>
</organism>
<dbReference type="Gene3D" id="1.10.150.130">
    <property type="match status" value="1"/>
</dbReference>
<dbReference type="OrthoDB" id="662444at2"/>
<evidence type="ECO:0000313" key="5">
    <source>
        <dbReference type="Proteomes" id="UP000078572"/>
    </source>
</evidence>
<dbReference type="RefSeq" id="WP_064802380.1">
    <property type="nucleotide sequence ID" value="NZ_CP016022.1"/>
</dbReference>
<protein>
    <submittedName>
        <fullName evidence="4">Integrase</fullName>
    </submittedName>
</protein>
<dbReference type="Gene3D" id="1.10.443.10">
    <property type="entry name" value="Intergrase catalytic core"/>
    <property type="match status" value="1"/>
</dbReference>
<dbReference type="EMBL" id="CP016022">
    <property type="protein sequence ID" value="ANJ71814.1"/>
    <property type="molecule type" value="Genomic_DNA"/>
</dbReference>
<keyword evidence="1" id="KW-0229">DNA integration</keyword>
<dbReference type="InterPro" id="IPR002104">
    <property type="entry name" value="Integrase_catalytic"/>
</dbReference>
<dbReference type="GO" id="GO:0003677">
    <property type="term" value="F:DNA binding"/>
    <property type="evidence" value="ECO:0007669"/>
    <property type="project" value="UniProtKB-UniRule"/>
</dbReference>
<dbReference type="PANTHER" id="PTHR30349">
    <property type="entry name" value="PHAGE INTEGRASE-RELATED"/>
    <property type="match status" value="1"/>
</dbReference>
<dbReference type="InterPro" id="IPR013762">
    <property type="entry name" value="Integrase-like_cat_sf"/>
</dbReference>
<evidence type="ECO:0000256" key="2">
    <source>
        <dbReference type="ARBA" id="ARBA00023125"/>
    </source>
</evidence>
<dbReference type="InterPro" id="IPR010998">
    <property type="entry name" value="Integrase_recombinase_N"/>
</dbReference>
<dbReference type="PROSITE" id="PS51898">
    <property type="entry name" value="TYR_RECOMBINASE"/>
    <property type="match status" value="1"/>
</dbReference>
<evidence type="ECO:0000313" key="4">
    <source>
        <dbReference type="EMBL" id="ANJ71814.1"/>
    </source>
</evidence>
<dbReference type="CDD" id="cd00796">
    <property type="entry name" value="INT_Rci_Hp1_C"/>
    <property type="match status" value="1"/>
</dbReference>
<reference evidence="5" key="1">
    <citation type="submission" date="2016-06" db="EMBL/GenBank/DDBJ databases">
        <authorList>
            <person name="Xu Y."/>
            <person name="Nagy A."/>
            <person name="Yan X."/>
            <person name="Kim S.W."/>
            <person name="Haley B."/>
            <person name="Liu N.T."/>
            <person name="Nou X."/>
        </authorList>
    </citation>
    <scope>NUCLEOTIDE SEQUENCE [LARGE SCALE GENOMIC DNA]</scope>
    <source>
        <strain evidence="5">ATCC 49129</strain>
    </source>
</reference>
<dbReference type="InterPro" id="IPR044068">
    <property type="entry name" value="CB"/>
</dbReference>
<dbReference type="Proteomes" id="UP000078572">
    <property type="component" value="Chromosome 1"/>
</dbReference>
<dbReference type="GeneID" id="61525315"/>
<gene>
    <name evidence="4" type="ORF">A9Y76_04715</name>
</gene>
<dbReference type="Pfam" id="PF00589">
    <property type="entry name" value="Phage_integrase"/>
    <property type="match status" value="1"/>
</dbReference>
<evidence type="ECO:0000256" key="1">
    <source>
        <dbReference type="ARBA" id="ARBA00022908"/>
    </source>
</evidence>
<keyword evidence="3" id="KW-0233">DNA recombination</keyword>
<sequence>MATFTKRGDLQWQAKIRRKGYPDQSKTFSTRADAEKWARSVELEMDRGRFVSSSEAERTTFREALDRYEAEIVSSKRGAVQEKSIIRMLRASWLSGRSLAAVRRADIAKLRDEWSETHSPATVVRRLAVVSHLFSIARKEWGLESLTNPVELVRKPSVKNERARRISAIEQSGPEGGSSDELTYVKAATSSAYLPSLIDLAVETAMRRGELLALEQSQVDLDRRVARLPITKNGNARDVPLSSKAVSVLASLQTPEGGKFFPIRQDAVTRAFERAVARARASYERDCKERGKAASPEILVDLTFHDLRHEATSRLASIFPLHDLAKITGHRDPKMLMRYYHPRAEDLARKLD</sequence>